<gene>
    <name evidence="4" type="ORF">Zmor_004814</name>
</gene>
<comment type="caution">
    <text evidence="4">The sequence shown here is derived from an EMBL/GenBank/DDBJ whole genome shotgun (WGS) entry which is preliminary data.</text>
</comment>
<dbReference type="Proteomes" id="UP001168821">
    <property type="component" value="Unassembled WGS sequence"/>
</dbReference>
<evidence type="ECO:0000256" key="2">
    <source>
        <dbReference type="ARBA" id="ARBA00023242"/>
    </source>
</evidence>
<keyword evidence="5" id="KW-1185">Reference proteome</keyword>
<dbReference type="AlphaFoldDB" id="A0AA38IRZ2"/>
<sequence>MDFIIDTTGSDNTENKTKNTLISRLLEDYEESLPSHKPPTTNKKKEVCLQTFFDEMGWSGTAPKTKPDILSDLKTPSNEVQEALKKSVLTEDFEKKHEVPPLEVSEKRLKKQRKKESELTKGKKWYGLPATEMTDEVKRDLEILQMRSVLDPKRFYKKNDSKVLPKYFQIGKVLDSPLDYYNARLTKKERKKTLVDELLADAEFTKYNKRKYKEIIQEKQKTHYKAWRQAKRLKKKK</sequence>
<dbReference type="PANTHER" id="PTHR21686">
    <property type="entry name" value="DEOXYNUCLEOTIDYLTRANSFERASE TERMINAL-INTERACTING PROTEIN 2"/>
    <property type="match status" value="1"/>
</dbReference>
<dbReference type="GO" id="GO:0003723">
    <property type="term" value="F:RNA binding"/>
    <property type="evidence" value="ECO:0007669"/>
    <property type="project" value="TreeGrafter"/>
</dbReference>
<accession>A0AA38IRZ2</accession>
<reference evidence="4" key="1">
    <citation type="journal article" date="2023" name="G3 (Bethesda)">
        <title>Whole genome assemblies of Zophobas morio and Tenebrio molitor.</title>
        <authorList>
            <person name="Kaur S."/>
            <person name="Stinson S.A."/>
            <person name="diCenzo G.C."/>
        </authorList>
    </citation>
    <scope>NUCLEOTIDE SEQUENCE</scope>
    <source>
        <strain evidence="4">QUZm001</strain>
    </source>
</reference>
<evidence type="ECO:0000313" key="4">
    <source>
        <dbReference type="EMBL" id="KAJ3660363.1"/>
    </source>
</evidence>
<dbReference type="GO" id="GO:0006396">
    <property type="term" value="P:RNA processing"/>
    <property type="evidence" value="ECO:0007669"/>
    <property type="project" value="TreeGrafter"/>
</dbReference>
<comment type="subcellular location">
    <subcellularLocation>
        <location evidence="1">Nucleus</location>
        <location evidence="1">Nucleolus</location>
    </subcellularLocation>
</comment>
<evidence type="ECO:0000313" key="5">
    <source>
        <dbReference type="Proteomes" id="UP001168821"/>
    </source>
</evidence>
<evidence type="ECO:0000259" key="3">
    <source>
        <dbReference type="Pfam" id="PF08698"/>
    </source>
</evidence>
<keyword evidence="2" id="KW-0539">Nucleus</keyword>
<dbReference type="InterPro" id="IPR039883">
    <property type="entry name" value="Fcf2/DNTTIP2"/>
</dbReference>
<organism evidence="4 5">
    <name type="scientific">Zophobas morio</name>
    <dbReference type="NCBI Taxonomy" id="2755281"/>
    <lineage>
        <taxon>Eukaryota</taxon>
        <taxon>Metazoa</taxon>
        <taxon>Ecdysozoa</taxon>
        <taxon>Arthropoda</taxon>
        <taxon>Hexapoda</taxon>
        <taxon>Insecta</taxon>
        <taxon>Pterygota</taxon>
        <taxon>Neoptera</taxon>
        <taxon>Endopterygota</taxon>
        <taxon>Coleoptera</taxon>
        <taxon>Polyphaga</taxon>
        <taxon>Cucujiformia</taxon>
        <taxon>Tenebrionidae</taxon>
        <taxon>Zophobas</taxon>
    </lineage>
</organism>
<feature type="domain" description="Fcf2 pre-rRNA processing C-terminal" evidence="3">
    <location>
        <begin position="120"/>
        <end position="211"/>
    </location>
</feature>
<dbReference type="InterPro" id="IPR014810">
    <property type="entry name" value="Fcf2_C"/>
</dbReference>
<name>A0AA38IRZ2_9CUCU</name>
<protein>
    <recommendedName>
        <fullName evidence="3">Fcf2 pre-rRNA processing C-terminal domain-containing protein</fullName>
    </recommendedName>
</protein>
<dbReference type="Pfam" id="PF08698">
    <property type="entry name" value="Fcf2"/>
    <property type="match status" value="1"/>
</dbReference>
<proteinExistence type="predicted"/>
<dbReference type="GO" id="GO:0005730">
    <property type="term" value="C:nucleolus"/>
    <property type="evidence" value="ECO:0007669"/>
    <property type="project" value="UniProtKB-SubCell"/>
</dbReference>
<dbReference type="EMBL" id="JALNTZ010000002">
    <property type="protein sequence ID" value="KAJ3660363.1"/>
    <property type="molecule type" value="Genomic_DNA"/>
</dbReference>
<dbReference type="PANTHER" id="PTHR21686:SF12">
    <property type="entry name" value="DEOXYNUCLEOTIDYLTRANSFERASE TERMINAL-INTERACTING PROTEIN 2"/>
    <property type="match status" value="1"/>
</dbReference>
<evidence type="ECO:0000256" key="1">
    <source>
        <dbReference type="ARBA" id="ARBA00004604"/>
    </source>
</evidence>